<gene>
    <name evidence="1" type="ORF">ACFSQZ_12415</name>
</gene>
<evidence type="ECO:0000313" key="2">
    <source>
        <dbReference type="Proteomes" id="UP001597297"/>
    </source>
</evidence>
<sequence length="124" mass="14633">MKQHQEAITHIDSMIQSIPDQMDTLLDMRLALMNQGEPGHCISAYFHLRKHLSGWHLQQLHTLRDLLETRIQIDIVIHDAQERQKACLALGDNYTLEDYCQEQMRQIALRNKKAENIHMRFSWA</sequence>
<accession>A0ABW5E3S1</accession>
<dbReference type="EMBL" id="JBHUJC010000041">
    <property type="protein sequence ID" value="MFD2277276.1"/>
    <property type="molecule type" value="Genomic_DNA"/>
</dbReference>
<reference evidence="2" key="1">
    <citation type="journal article" date="2019" name="Int. J. Syst. Evol. Microbiol.">
        <title>The Global Catalogue of Microorganisms (GCM) 10K type strain sequencing project: providing services to taxonomists for standard genome sequencing and annotation.</title>
        <authorList>
            <consortium name="The Broad Institute Genomics Platform"/>
            <consortium name="The Broad Institute Genome Sequencing Center for Infectious Disease"/>
            <person name="Wu L."/>
            <person name="Ma J."/>
        </authorList>
    </citation>
    <scope>NUCLEOTIDE SEQUENCE [LARGE SCALE GENOMIC DNA]</scope>
    <source>
        <strain evidence="2">JCM 16545</strain>
    </source>
</reference>
<dbReference type="Proteomes" id="UP001597297">
    <property type="component" value="Unassembled WGS sequence"/>
</dbReference>
<dbReference type="RefSeq" id="WP_377136962.1">
    <property type="nucleotide sequence ID" value="NZ_JBHUJC010000041.1"/>
</dbReference>
<evidence type="ECO:0000313" key="1">
    <source>
        <dbReference type="EMBL" id="MFD2277276.1"/>
    </source>
</evidence>
<organism evidence="1 2">
    <name type="scientific">Rubritalea spongiae</name>
    <dbReference type="NCBI Taxonomy" id="430797"/>
    <lineage>
        <taxon>Bacteria</taxon>
        <taxon>Pseudomonadati</taxon>
        <taxon>Verrucomicrobiota</taxon>
        <taxon>Verrucomicrobiia</taxon>
        <taxon>Verrucomicrobiales</taxon>
        <taxon>Rubritaleaceae</taxon>
        <taxon>Rubritalea</taxon>
    </lineage>
</organism>
<proteinExistence type="predicted"/>
<comment type="caution">
    <text evidence="1">The sequence shown here is derived from an EMBL/GenBank/DDBJ whole genome shotgun (WGS) entry which is preliminary data.</text>
</comment>
<name>A0ABW5E3S1_9BACT</name>
<protein>
    <submittedName>
        <fullName evidence="1">Uncharacterized protein</fullName>
    </submittedName>
</protein>
<keyword evidence="2" id="KW-1185">Reference proteome</keyword>